<evidence type="ECO:0000313" key="4">
    <source>
        <dbReference type="EMBL" id="MBT9312957.1"/>
    </source>
</evidence>
<keyword evidence="1 2" id="KW-0597">Phosphoprotein</keyword>
<feature type="domain" description="Response regulatory" evidence="3">
    <location>
        <begin position="5"/>
        <end position="122"/>
    </location>
</feature>
<name>A0ABS5Y548_9CYAN</name>
<proteinExistence type="predicted"/>
<dbReference type="InterPro" id="IPR011006">
    <property type="entry name" value="CheY-like_superfamily"/>
</dbReference>
<dbReference type="PANTHER" id="PTHR44591">
    <property type="entry name" value="STRESS RESPONSE REGULATOR PROTEIN 1"/>
    <property type="match status" value="1"/>
</dbReference>
<comment type="caution">
    <text evidence="4">The sequence shown here is derived from an EMBL/GenBank/DDBJ whole genome shotgun (WGS) entry which is preliminary data.</text>
</comment>
<evidence type="ECO:0000313" key="5">
    <source>
        <dbReference type="Proteomes" id="UP001196661"/>
    </source>
</evidence>
<protein>
    <submittedName>
        <fullName evidence="4">Response regulator</fullName>
    </submittedName>
</protein>
<reference evidence="4 5" key="1">
    <citation type="journal article" date="2021" name="Mar. Drugs">
        <title>Genome Reduction and Secondary Metabolism of the Marine Sponge-Associated Cyanobacterium Leptothoe.</title>
        <authorList>
            <person name="Konstantinou D."/>
            <person name="Popin R.V."/>
            <person name="Fewer D.P."/>
            <person name="Sivonen K."/>
            <person name="Gkelis S."/>
        </authorList>
    </citation>
    <scope>NUCLEOTIDE SEQUENCE [LARGE SCALE GENOMIC DNA]</scope>
    <source>
        <strain evidence="4 5">TAU-MAC 1615</strain>
    </source>
</reference>
<dbReference type="PANTHER" id="PTHR44591:SF22">
    <property type="entry name" value="CHEY SUBFAMILY"/>
    <property type="match status" value="1"/>
</dbReference>
<keyword evidence="5" id="KW-1185">Reference proteome</keyword>
<dbReference type="EMBL" id="JADOER010000011">
    <property type="protein sequence ID" value="MBT9312957.1"/>
    <property type="molecule type" value="Genomic_DNA"/>
</dbReference>
<feature type="modified residue" description="4-aspartylphosphate" evidence="2">
    <location>
        <position position="55"/>
    </location>
</feature>
<dbReference type="Pfam" id="PF00072">
    <property type="entry name" value="Response_reg"/>
    <property type="match status" value="1"/>
</dbReference>
<dbReference type="InterPro" id="IPR050595">
    <property type="entry name" value="Bact_response_regulator"/>
</dbReference>
<sequence length="124" mass="13463">MDKKSILVVDDDDGVREIIQFSLEAAAGWTVDTAACGQDGIAIAKAKSPDLILLDVMMPGEDGIDVFKQLQADPVTQSIPTIFLTAKARMSEHQALLQIGVLGVITKPFKARELTQQIEQLLGW</sequence>
<dbReference type="Proteomes" id="UP001196661">
    <property type="component" value="Unassembled WGS sequence"/>
</dbReference>
<evidence type="ECO:0000256" key="2">
    <source>
        <dbReference type="PROSITE-ProRule" id="PRU00169"/>
    </source>
</evidence>
<dbReference type="Gene3D" id="3.40.50.2300">
    <property type="match status" value="1"/>
</dbReference>
<dbReference type="SUPFAM" id="SSF52172">
    <property type="entry name" value="CheY-like"/>
    <property type="match status" value="1"/>
</dbReference>
<dbReference type="InterPro" id="IPR001789">
    <property type="entry name" value="Sig_transdc_resp-reg_receiver"/>
</dbReference>
<dbReference type="RefSeq" id="WP_215618856.1">
    <property type="nucleotide sequence ID" value="NZ_JADOER010000011.1"/>
</dbReference>
<dbReference type="SMART" id="SM00448">
    <property type="entry name" value="REC"/>
    <property type="match status" value="1"/>
</dbReference>
<accession>A0ABS5Y548</accession>
<evidence type="ECO:0000259" key="3">
    <source>
        <dbReference type="PROSITE" id="PS50110"/>
    </source>
</evidence>
<dbReference type="PROSITE" id="PS50110">
    <property type="entry name" value="RESPONSE_REGULATORY"/>
    <property type="match status" value="1"/>
</dbReference>
<evidence type="ECO:0000256" key="1">
    <source>
        <dbReference type="ARBA" id="ARBA00022553"/>
    </source>
</evidence>
<gene>
    <name evidence="4" type="ORF">IXB28_12120</name>
</gene>
<organism evidence="4 5">
    <name type="scientific">Leptothoe kymatousa TAU-MAC 1615</name>
    <dbReference type="NCBI Taxonomy" id="2364775"/>
    <lineage>
        <taxon>Bacteria</taxon>
        <taxon>Bacillati</taxon>
        <taxon>Cyanobacteriota</taxon>
        <taxon>Cyanophyceae</taxon>
        <taxon>Nodosilineales</taxon>
        <taxon>Cymatolegaceae</taxon>
        <taxon>Leptothoe</taxon>
        <taxon>Leptothoe kymatousa</taxon>
    </lineage>
</organism>
<dbReference type="CDD" id="cd17552">
    <property type="entry name" value="REC_RR468-like"/>
    <property type="match status" value="1"/>
</dbReference>